<reference evidence="2" key="1">
    <citation type="submission" date="2022-06" db="EMBL/GenBank/DDBJ databases">
        <authorList>
            <person name="Andreotti S."/>
            <person name="Wyler E."/>
        </authorList>
    </citation>
    <scope>NUCLEOTIDE SEQUENCE</scope>
</reference>
<evidence type="ECO:0000256" key="1">
    <source>
        <dbReference type="SAM" id="MobiDB-lite"/>
    </source>
</evidence>
<dbReference type="AlphaFoldDB" id="A0AAU9Z4I1"/>
<name>A0AAU9Z4I1_PHORO</name>
<keyword evidence="3" id="KW-1185">Reference proteome</keyword>
<evidence type="ECO:0000313" key="2">
    <source>
        <dbReference type="EMBL" id="CAH6787077.1"/>
    </source>
</evidence>
<gene>
    <name evidence="2" type="primary">Tdrp</name>
    <name evidence="2" type="ORF">PHOROB_LOCUS5008</name>
</gene>
<accession>A0AAU9Z4I1</accession>
<organism evidence="2 3">
    <name type="scientific">Phodopus roborovskii</name>
    <name type="common">Roborovski's desert hamster</name>
    <name type="synonym">Cricetulus roborovskii</name>
    <dbReference type="NCBI Taxonomy" id="109678"/>
    <lineage>
        <taxon>Eukaryota</taxon>
        <taxon>Metazoa</taxon>
        <taxon>Chordata</taxon>
        <taxon>Craniata</taxon>
        <taxon>Vertebrata</taxon>
        <taxon>Euteleostomi</taxon>
        <taxon>Mammalia</taxon>
        <taxon>Eutheria</taxon>
        <taxon>Euarchontoglires</taxon>
        <taxon>Glires</taxon>
        <taxon>Rodentia</taxon>
        <taxon>Myomorpha</taxon>
        <taxon>Muroidea</taxon>
        <taxon>Cricetidae</taxon>
        <taxon>Cricetinae</taxon>
        <taxon>Phodopus</taxon>
    </lineage>
</organism>
<proteinExistence type="predicted"/>
<dbReference type="EMBL" id="CALSGD010001393">
    <property type="protein sequence ID" value="CAH6787077.1"/>
    <property type="molecule type" value="Genomic_DNA"/>
</dbReference>
<dbReference type="Proteomes" id="UP001152836">
    <property type="component" value="Unassembled WGS sequence"/>
</dbReference>
<evidence type="ECO:0000313" key="3">
    <source>
        <dbReference type="Proteomes" id="UP001152836"/>
    </source>
</evidence>
<feature type="region of interest" description="Disordered" evidence="1">
    <location>
        <begin position="1"/>
        <end position="37"/>
    </location>
</feature>
<protein>
    <submittedName>
        <fullName evidence="2">Tdrp protein</fullName>
    </submittedName>
</protein>
<sequence>MWKLSRSRVLLDEAPEDEDGFRGAQQTSAAAPAPVTK</sequence>
<comment type="caution">
    <text evidence="2">The sequence shown here is derived from an EMBL/GenBank/DDBJ whole genome shotgun (WGS) entry which is preliminary data.</text>
</comment>